<dbReference type="Proteomes" id="UP000871786">
    <property type="component" value="Unassembled WGS sequence"/>
</dbReference>
<dbReference type="EMBL" id="CP026404">
    <property type="protein sequence ID" value="AUY05777.1"/>
    <property type="molecule type" value="Genomic_DNA"/>
</dbReference>
<reference evidence="7 15" key="2">
    <citation type="submission" date="2017-07" db="EMBL/GenBank/DDBJ databases">
        <authorList>
            <person name="Zhi S."/>
            <person name="Banting G."/>
            <person name="Neumann N."/>
        </authorList>
    </citation>
    <scope>NUCLEOTIDE SEQUENCE [LARGE SCALE GENOMIC DNA]</scope>
    <source>
        <strain evidence="7 15">WW41</strain>
    </source>
</reference>
<sequence length="213" mass="23535">MLSFNVMRYAGRRVWLLMISGGAILLSACTILPSAPVSQVYLLPVPPAVSVPHAQTVNWSLRVSQPATNQFLNSSRIAVQPQGQEIAVYKNSRWSDSAPILVRNRLIQAFRSDGRIRAVSSDDDSLQADVELSGDLSAFQGVYHVGSSEVLIRFDARLVRISDRRIIATRQFDIRQPIKGNEMNEVVQAFGLASDQLATQVLNWTMQQSPAQG</sequence>
<reference evidence="8 19" key="9">
    <citation type="submission" date="2020-06" db="EMBL/GenBank/DDBJ databases">
        <title>REHAB project genomes.</title>
        <authorList>
            <person name="Shaw L.P."/>
        </authorList>
    </citation>
    <scope>NUCLEOTIDE SEQUENCE [LARGE SCALE GENOMIC DNA]</scope>
    <source>
        <strain evidence="8 19">RHBSTW-00177</strain>
    </source>
</reference>
<gene>
    <name evidence="4" type="ORF">ACU57_18965</name>
    <name evidence="2" type="ORF">C3F40_29840</name>
    <name evidence="7" type="ORF">CG702_25770</name>
    <name evidence="9" type="ORF">CIG67_00840</name>
    <name evidence="10" type="ORF">EPS97_23960</name>
    <name evidence="6" type="ORF">GP944_21335</name>
    <name evidence="8" type="ORF">HV109_12105</name>
    <name evidence="3" type="ORF">J5U05_004749</name>
    <name evidence="11" type="ORF">NCTC13148_05511</name>
    <name evidence="5" type="ORF">NQD80_25690</name>
</gene>
<evidence type="ECO:0000313" key="3">
    <source>
        <dbReference type="EMBL" id="HBA4249492.1"/>
    </source>
</evidence>
<dbReference type="EMBL" id="CP056794">
    <property type="protein sequence ID" value="QLY97297.1"/>
    <property type="molecule type" value="Genomic_DNA"/>
</dbReference>
<dbReference type="EMBL" id="JANIDP010000145">
    <property type="protein sequence ID" value="MDR6049094.1"/>
    <property type="molecule type" value="Genomic_DNA"/>
</dbReference>
<evidence type="ECO:0000313" key="15">
    <source>
        <dbReference type="Proteomes" id="UP000264870"/>
    </source>
</evidence>
<evidence type="ECO:0000313" key="14">
    <source>
        <dbReference type="Proteomes" id="UP000254255"/>
    </source>
</evidence>
<dbReference type="Proteomes" id="UP000441160">
    <property type="component" value="Unassembled WGS sequence"/>
</dbReference>
<reference evidence="3" key="10">
    <citation type="submission" date="2021-03" db="EMBL/GenBank/DDBJ databases">
        <authorList>
            <consortium name="NCBI Pathogen Detection Project"/>
        </authorList>
    </citation>
    <scope>NUCLEOTIDE SEQUENCE</scope>
    <source>
        <strain evidence="3">ST-87-5</strain>
    </source>
</reference>
<reference evidence="11 14" key="6">
    <citation type="submission" date="2018-06" db="EMBL/GenBank/DDBJ databases">
        <authorList>
            <consortium name="Pathogen Informatics"/>
            <person name="Doyle S."/>
        </authorList>
    </citation>
    <scope>NUCLEOTIDE SEQUENCE [LARGE SCALE GENOMIC DNA]</scope>
    <source>
        <strain evidence="11 14">NCTC13148</strain>
    </source>
</reference>
<dbReference type="AlphaFoldDB" id="A0A0P7N8K2"/>
<reference evidence="4 12" key="1">
    <citation type="journal article" date="2015" name="Front. Microbiol.">
        <title>Genetic determinants of heat resistance in Escherichia coli.</title>
        <authorList>
            <person name="Mercer R.G."/>
            <person name="Zheng J."/>
            <person name="Garcia-Hernandez R."/>
            <person name="Ruan L."/>
            <person name="Ganzle M.G."/>
            <person name="McMullen L.M."/>
        </authorList>
    </citation>
    <scope>NUCLEOTIDE SEQUENCE [LARGE SCALE GENOMIC DNA]</scope>
    <source>
        <strain evidence="4 12">AW1.3</strain>
    </source>
</reference>
<dbReference type="Proteomes" id="UP000288459">
    <property type="component" value="Unassembled WGS sequence"/>
</dbReference>
<dbReference type="EMBL" id="SCIU01000112">
    <property type="protein sequence ID" value="RXB20081.1"/>
    <property type="molecule type" value="Genomic_DNA"/>
</dbReference>
<evidence type="ECO:0000313" key="20">
    <source>
        <dbReference type="Proteomes" id="UP001247581"/>
    </source>
</evidence>
<dbReference type="Pfam" id="PF03886">
    <property type="entry name" value="ABC_trans_aux"/>
    <property type="match status" value="1"/>
</dbReference>
<evidence type="ECO:0000313" key="10">
    <source>
        <dbReference type="EMBL" id="RXB20081.1"/>
    </source>
</evidence>
<dbReference type="RefSeq" id="WP_000948259.1">
    <property type="nucleotide sequence ID" value="NZ_BFLJ01000036.1"/>
</dbReference>
<reference evidence="9 16" key="3">
    <citation type="submission" date="2017-08" db="EMBL/GenBank/DDBJ databases">
        <title>Sequencing of Escherichia coli CCPM 6219.</title>
        <authorList>
            <person name="Liu S.-L."/>
            <person name="Zhou Y.-J."/>
            <person name="Zhao M.-F."/>
        </authorList>
    </citation>
    <scope>NUCLEOTIDE SEQUENCE [LARGE SCALE GENOMIC DNA]</scope>
    <source>
        <strain evidence="9 16">CCPM 6219</strain>
    </source>
</reference>
<keyword evidence="5" id="KW-0449">Lipoprotein</keyword>
<reference evidence="3" key="4">
    <citation type="journal article" date="2018" name="Genome Biol.">
        <title>SKESA: strategic k-mer extension for scrupulous assemblies.</title>
        <authorList>
            <person name="Souvorov A."/>
            <person name="Agarwala R."/>
            <person name="Lipman D.J."/>
        </authorList>
    </citation>
    <scope>NUCLEOTIDE SEQUENCE</scope>
    <source>
        <strain evidence="3">ST-87-5</strain>
    </source>
</reference>
<evidence type="ECO:0000313" key="17">
    <source>
        <dbReference type="Proteomes" id="UP000290652"/>
    </source>
</evidence>
<evidence type="ECO:0000313" key="18">
    <source>
        <dbReference type="Proteomes" id="UP000441160"/>
    </source>
</evidence>
<organism evidence="4 12">
    <name type="scientific">Escherichia coli</name>
    <dbReference type="NCBI Taxonomy" id="562"/>
    <lineage>
        <taxon>Bacteria</taxon>
        <taxon>Pseudomonadati</taxon>
        <taxon>Pseudomonadota</taxon>
        <taxon>Gammaproteobacteria</taxon>
        <taxon>Enterobacterales</taxon>
        <taxon>Enterobacteriaceae</taxon>
        <taxon>Escherichia</taxon>
    </lineage>
</organism>
<reference evidence="2 13" key="5">
    <citation type="journal article" date="2018" name="MBio">
        <title>Genomic Analysis of Hospital Plumbing Reveals Diverse Reservoir of Bacterial Plasmids Conferring Carbapenem Resistance.</title>
        <authorList>
            <consortium name="NISC Comparative Sequencing Program"/>
            <person name="Weingarten R.A."/>
            <person name="Johnson R.C."/>
            <person name="Conlan S."/>
            <person name="Ramsburg A.M."/>
            <person name="Dekker J.P."/>
            <person name="Lau A.F."/>
            <person name="Khil P."/>
            <person name="Odom R.T."/>
            <person name="Deming C."/>
            <person name="Park M."/>
            <person name="Thomas P.J."/>
            <person name="Henderson D.K."/>
            <person name="Palmore T.N."/>
            <person name="Segre J.A."/>
            <person name="Frank K.M."/>
        </authorList>
    </citation>
    <scope>NUCLEOTIDE SEQUENCE [LARGE SCALE GENOMIC DNA]</scope>
    <source>
        <strain evidence="2 13">ECONIH4</strain>
        <plasmid evidence="13">peco-6357</plasmid>
        <plasmid evidence="2">pECO-6357</plasmid>
    </source>
</reference>
<protein>
    <submittedName>
        <fullName evidence="4">ABC transporter</fullName>
    </submittedName>
    <submittedName>
        <fullName evidence="5">ABC-type transport auxiliary lipoprotein family protein</fullName>
    </submittedName>
    <submittedName>
        <fullName evidence="8">Membrane integrity-associated transporter subunit PqiC</fullName>
    </submittedName>
    <submittedName>
        <fullName evidence="11">Putative lipoprotein</fullName>
    </submittedName>
</protein>
<dbReference type="Proteomes" id="UP000050556">
    <property type="component" value="Unassembled WGS sequence"/>
</dbReference>
<dbReference type="Proteomes" id="UP000239554">
    <property type="component" value="Plasmid pECO-6357"/>
</dbReference>
<evidence type="ECO:0000313" key="4">
    <source>
        <dbReference type="EMBL" id="KPO08531.1"/>
    </source>
</evidence>
<dbReference type="EMBL" id="LDYI01000126">
    <property type="protein sequence ID" value="KPO08531.1"/>
    <property type="molecule type" value="Genomic_DNA"/>
</dbReference>
<dbReference type="Proteomes" id="UP000512182">
    <property type="component" value="Chromosome"/>
</dbReference>
<dbReference type="PATRIC" id="fig|562.7810.peg.1626"/>
<evidence type="ECO:0000313" key="9">
    <source>
        <dbReference type="EMBL" id="RVE16741.1"/>
    </source>
</evidence>
<feature type="domain" description="ABC-type transport auxiliary lipoprotein component" evidence="1">
    <location>
        <begin position="41"/>
        <end position="201"/>
    </location>
</feature>
<keyword evidence="2" id="KW-0614">Plasmid</keyword>
<reference evidence="10 17" key="7">
    <citation type="submission" date="2019-01" db="EMBL/GenBank/DDBJ databases">
        <title>Genomic analysis of febrile catheter-associated UTI E. coli isolates.</title>
        <authorList>
            <person name="Potter R."/>
            <person name="Zou Z."/>
            <person name="Henderson J."/>
            <person name="Dantas G."/>
        </authorList>
    </citation>
    <scope>NUCLEOTIDE SEQUENCE [LARGE SCALE GENOMIC DNA]</scope>
    <source>
        <strain evidence="10 17">49_rectal</strain>
    </source>
</reference>
<geneLocation type="plasmid" evidence="2">
    <name>pECO-6357</name>
</geneLocation>
<evidence type="ECO:0000313" key="16">
    <source>
        <dbReference type="Proteomes" id="UP000288459"/>
    </source>
</evidence>
<name>A0A0P7N8K2_ECOLX</name>
<proteinExistence type="predicted"/>
<evidence type="ECO:0000313" key="8">
    <source>
        <dbReference type="EMBL" id="QLY97297.1"/>
    </source>
</evidence>
<dbReference type="EMBL" id="WTRX01000051">
    <property type="protein sequence ID" value="MWU33255.1"/>
    <property type="molecule type" value="Genomic_DNA"/>
</dbReference>
<evidence type="ECO:0000313" key="6">
    <source>
        <dbReference type="EMBL" id="MWU33255.1"/>
    </source>
</evidence>
<dbReference type="Proteomes" id="UP001247581">
    <property type="component" value="Unassembled WGS sequence"/>
</dbReference>
<dbReference type="Gene3D" id="3.40.50.10610">
    <property type="entry name" value="ABC-type transport auxiliary lipoprotein component"/>
    <property type="match status" value="1"/>
</dbReference>
<dbReference type="EMBL" id="DADRWU010000104">
    <property type="protein sequence ID" value="HBA4249492.1"/>
    <property type="molecule type" value="Genomic_DNA"/>
</dbReference>
<evidence type="ECO:0000313" key="2">
    <source>
        <dbReference type="EMBL" id="AUY05777.1"/>
    </source>
</evidence>
<dbReference type="SUPFAM" id="SSF159594">
    <property type="entry name" value="XCC0632-like"/>
    <property type="match status" value="1"/>
</dbReference>
<dbReference type="EMBL" id="NNAK01000124">
    <property type="protein sequence ID" value="OZP00422.1"/>
    <property type="molecule type" value="Genomic_DNA"/>
</dbReference>
<dbReference type="EMBL" id="UGET01000005">
    <property type="protein sequence ID" value="STN25113.1"/>
    <property type="molecule type" value="Genomic_DNA"/>
</dbReference>
<dbReference type="EMBL" id="NPIM01000028">
    <property type="protein sequence ID" value="RVE16741.1"/>
    <property type="molecule type" value="Genomic_DNA"/>
</dbReference>
<evidence type="ECO:0000259" key="1">
    <source>
        <dbReference type="Pfam" id="PF03886"/>
    </source>
</evidence>
<evidence type="ECO:0000313" key="12">
    <source>
        <dbReference type="Proteomes" id="UP000050556"/>
    </source>
</evidence>
<dbReference type="Proteomes" id="UP000254255">
    <property type="component" value="Unassembled WGS sequence"/>
</dbReference>
<evidence type="ECO:0000313" key="5">
    <source>
        <dbReference type="EMBL" id="MDR6049094.1"/>
    </source>
</evidence>
<dbReference type="InterPro" id="IPR005586">
    <property type="entry name" value="ABC_trans_aux"/>
</dbReference>
<dbReference type="Proteomes" id="UP000264870">
    <property type="component" value="Unassembled WGS sequence"/>
</dbReference>
<evidence type="ECO:0000313" key="13">
    <source>
        <dbReference type="Proteomes" id="UP000239554"/>
    </source>
</evidence>
<geneLocation type="plasmid" evidence="13">
    <name>peco-6357</name>
</geneLocation>
<evidence type="ECO:0000313" key="11">
    <source>
        <dbReference type="EMBL" id="STN25113.1"/>
    </source>
</evidence>
<accession>A0A0P7N8K2</accession>
<evidence type="ECO:0000313" key="7">
    <source>
        <dbReference type="EMBL" id="OZP00422.1"/>
    </source>
</evidence>
<evidence type="ECO:0000313" key="19">
    <source>
        <dbReference type="Proteomes" id="UP000512182"/>
    </source>
</evidence>
<reference evidence="5 20" key="11">
    <citation type="submission" date="2022-07" db="EMBL/GenBank/DDBJ databases">
        <title>The wastewater resistome of Residential Aged Care Facilities indicates a role of antimicrobial stewardship in reducing resistance.</title>
        <authorList>
            <person name="Sapula S."/>
            <person name="Hart B.J."/>
            <person name="Henrietta V."/>
            <person name="Amsalu A."/>
            <person name="Jon W."/>
            <person name="Siderius N."/>
            <person name="Nguyen L."/>
            <person name="Turnidge J."/>
            <person name="Gerber C."/>
        </authorList>
    </citation>
    <scope>NUCLEOTIDE SEQUENCE [LARGE SCALE GENOMIC DNA]</scope>
    <source>
        <strain evidence="5 20">ECA685</strain>
    </source>
</reference>
<reference evidence="6 18" key="8">
    <citation type="submission" date="2019-12" db="EMBL/GenBank/DDBJ databases">
        <title>Enteriobacteria Tanzani isolates_8377-8380.</title>
        <authorList>
            <person name="Subbiah M."/>
            <person name="Call D."/>
        </authorList>
    </citation>
    <scope>NUCLEOTIDE SEQUENCE [LARGE SCALE GENOMIC DNA]</scope>
    <source>
        <strain evidence="6 18">8378wB3</strain>
    </source>
</reference>
<dbReference type="Proteomes" id="UP000290652">
    <property type="component" value="Unassembled WGS sequence"/>
</dbReference>